<dbReference type="Pfam" id="PF03476">
    <property type="entry name" value="MOSC_N"/>
    <property type="match status" value="1"/>
</dbReference>
<dbReference type="PANTHER" id="PTHR14237:SF19">
    <property type="entry name" value="MITOCHONDRIAL AMIDOXIME REDUCING COMPONENT 1"/>
    <property type="match status" value="1"/>
</dbReference>
<dbReference type="InterPro" id="IPR011037">
    <property type="entry name" value="Pyrv_Knase-like_insert_dom_sf"/>
</dbReference>
<dbReference type="PROSITE" id="PS51340">
    <property type="entry name" value="MOSC"/>
    <property type="match status" value="1"/>
</dbReference>
<accession>A0ABR9AM36</accession>
<name>A0ABR9AM36_9BACT</name>
<keyword evidence="3" id="KW-1185">Reference proteome</keyword>
<feature type="domain" description="MOSC" evidence="1">
    <location>
        <begin position="119"/>
        <end position="264"/>
    </location>
</feature>
<dbReference type="InterPro" id="IPR005302">
    <property type="entry name" value="MoCF_Sase_C"/>
</dbReference>
<dbReference type="SUPFAM" id="SSF50800">
    <property type="entry name" value="PK beta-barrel domain-like"/>
    <property type="match status" value="1"/>
</dbReference>
<evidence type="ECO:0000313" key="3">
    <source>
        <dbReference type="Proteomes" id="UP000647133"/>
    </source>
</evidence>
<organism evidence="2 3">
    <name type="scientific">Echinicola arenosa</name>
    <dbReference type="NCBI Taxonomy" id="2774144"/>
    <lineage>
        <taxon>Bacteria</taxon>
        <taxon>Pseudomonadati</taxon>
        <taxon>Bacteroidota</taxon>
        <taxon>Cytophagia</taxon>
        <taxon>Cytophagales</taxon>
        <taxon>Cyclobacteriaceae</taxon>
        <taxon>Echinicola</taxon>
    </lineage>
</organism>
<evidence type="ECO:0000259" key="1">
    <source>
        <dbReference type="PROSITE" id="PS51340"/>
    </source>
</evidence>
<dbReference type="Pfam" id="PF03473">
    <property type="entry name" value="MOSC"/>
    <property type="match status" value="1"/>
</dbReference>
<reference evidence="2 3" key="1">
    <citation type="submission" date="2020-09" db="EMBL/GenBank/DDBJ databases">
        <title>Echinicola sp. CAU 1574 isolated from sand of Sido Beach.</title>
        <authorList>
            <person name="Kim W."/>
        </authorList>
    </citation>
    <scope>NUCLEOTIDE SEQUENCE [LARGE SCALE GENOMIC DNA]</scope>
    <source>
        <strain evidence="2 3">CAU 1574</strain>
    </source>
</reference>
<evidence type="ECO:0000313" key="2">
    <source>
        <dbReference type="EMBL" id="MBD8489866.1"/>
    </source>
</evidence>
<dbReference type="PANTHER" id="PTHR14237">
    <property type="entry name" value="MOLYBDOPTERIN COFACTOR SULFURASE MOSC"/>
    <property type="match status" value="1"/>
</dbReference>
<dbReference type="InterPro" id="IPR005303">
    <property type="entry name" value="MOCOS_middle"/>
</dbReference>
<protein>
    <submittedName>
        <fullName evidence="2">MOSC domain-containing protein</fullName>
    </submittedName>
</protein>
<comment type="caution">
    <text evidence="2">The sequence shown here is derived from an EMBL/GenBank/DDBJ whole genome shotgun (WGS) entry which is preliminary data.</text>
</comment>
<gene>
    <name evidence="2" type="ORF">IFO69_13995</name>
</gene>
<dbReference type="Proteomes" id="UP000647133">
    <property type="component" value="Unassembled WGS sequence"/>
</dbReference>
<sequence>MKIQDIYIYPIKSLGGIRVEKAQVLTKGFRWDRRWMLVDESGKFLTQRTLHHMALLQVSLQEEGLMVQHKHRAELNLEIPFVPETDEFIPVNVWDDSLKGQIVSSRANQWFSKILKVNCKLVFMPESTVRNVEEKYSTNGETVSFADAMPYLLIGQSSLDDLNQKLDTPVPMERFRPNIVFSGGKAFEEDSWNEIIIGETRFKVTKPCARCVLTTVDQNTGTKGKEPLRTLATYRLKDKKVLFGQNLISLDHGVVKIGDKIIIK</sequence>
<dbReference type="EMBL" id="JACYTQ010000004">
    <property type="protein sequence ID" value="MBD8489866.1"/>
    <property type="molecule type" value="Genomic_DNA"/>
</dbReference>
<dbReference type="RefSeq" id="WP_192010748.1">
    <property type="nucleotide sequence ID" value="NZ_JACYTQ010000004.1"/>
</dbReference>
<proteinExistence type="predicted"/>
<dbReference type="SUPFAM" id="SSF141673">
    <property type="entry name" value="MOSC N-terminal domain-like"/>
    <property type="match status" value="1"/>
</dbReference>